<dbReference type="eggNOG" id="COG0149">
    <property type="taxonomic scope" value="Bacteria"/>
</dbReference>
<dbReference type="KEGG" id="glj:GKIL_3960"/>
<dbReference type="InterPro" id="IPR013785">
    <property type="entry name" value="Aldolase_TIM"/>
</dbReference>
<dbReference type="Proteomes" id="UP000017396">
    <property type="component" value="Chromosome"/>
</dbReference>
<dbReference type="OrthoDB" id="9809429at2"/>
<comment type="catalytic activity">
    <reaction evidence="9 10">
        <text>D-glyceraldehyde 3-phosphate = dihydroxyacetone phosphate</text>
        <dbReference type="Rhea" id="RHEA:18585"/>
        <dbReference type="ChEBI" id="CHEBI:57642"/>
        <dbReference type="ChEBI" id="CHEBI:59776"/>
        <dbReference type="EC" id="5.3.1.1"/>
    </reaction>
</comment>
<feature type="binding site" evidence="9">
    <location>
        <begin position="223"/>
        <end position="224"/>
    </location>
    <ligand>
        <name>substrate</name>
    </ligand>
</feature>
<dbReference type="NCBIfam" id="TIGR00419">
    <property type="entry name" value="tim"/>
    <property type="match status" value="1"/>
</dbReference>
<dbReference type="FunFam" id="3.20.20.70:FF:000016">
    <property type="entry name" value="Triosephosphate isomerase"/>
    <property type="match status" value="1"/>
</dbReference>
<dbReference type="UniPathway" id="UPA00109">
    <property type="reaction ID" value="UER00189"/>
</dbReference>
<evidence type="ECO:0000256" key="5">
    <source>
        <dbReference type="ARBA" id="ARBA00022432"/>
    </source>
</evidence>
<comment type="function">
    <text evidence="9">Involved in the gluconeogenesis. Catalyzes stereospecifically the conversion of dihydroxyacetone phosphate (DHAP) to D-glyceraldehyde-3-phosphate (G3P).</text>
</comment>
<dbReference type="GO" id="GO:0004807">
    <property type="term" value="F:triose-phosphate isomerase activity"/>
    <property type="evidence" value="ECO:0007669"/>
    <property type="project" value="UniProtKB-UniRule"/>
</dbReference>
<dbReference type="PATRIC" id="fig|1183438.3.peg.3897"/>
<dbReference type="GO" id="GO:0006096">
    <property type="term" value="P:glycolytic process"/>
    <property type="evidence" value="ECO:0007669"/>
    <property type="project" value="UniProtKB-UniRule"/>
</dbReference>
<comment type="pathway">
    <text evidence="1 9 10">Carbohydrate degradation; glycolysis; D-glyceraldehyde 3-phosphate from glycerone phosphate: step 1/1.</text>
</comment>
<sequence length="245" mass="26530">MARKVLAGNWKMHKTRGEARAFVEAFLPLIEPLAADRLVILCGPYTCLDILSANAGPYAVGAQNVHWENSGAYTGEIAPVMLTELGVLYAIVGHSERRQYFNETDATVNRRLKAAQAHDLTPILCVGESEALRLAGQTESHIRFQLDHDLKDIDLDRLIVAYEPIWAIGTGKTCAPVEANRIIGLIREHVGQANLPVLYGGSCNPGNIDAIMAQDKIDGVLVGGASLEVQSFARIVNFEAVAVTS</sequence>
<evidence type="ECO:0000256" key="6">
    <source>
        <dbReference type="ARBA" id="ARBA00022490"/>
    </source>
</evidence>
<evidence type="ECO:0000313" key="12">
    <source>
        <dbReference type="Proteomes" id="UP000017396"/>
    </source>
</evidence>
<comment type="similarity">
    <text evidence="2 9 10">Belongs to the triosephosphate isomerase family.</text>
</comment>
<dbReference type="GO" id="GO:0019563">
    <property type="term" value="P:glycerol catabolic process"/>
    <property type="evidence" value="ECO:0007669"/>
    <property type="project" value="TreeGrafter"/>
</dbReference>
<comment type="pathway">
    <text evidence="9 10">Carbohydrate biosynthesis; gluconeogenesis.</text>
</comment>
<evidence type="ECO:0000256" key="9">
    <source>
        <dbReference type="HAMAP-Rule" id="MF_00147"/>
    </source>
</evidence>
<proteinExistence type="inferred from homology"/>
<feature type="active site" description="Electrophile" evidence="9">
    <location>
        <position position="94"/>
    </location>
</feature>
<dbReference type="EC" id="5.3.1.1" evidence="3 9"/>
<dbReference type="PANTHER" id="PTHR21139">
    <property type="entry name" value="TRIOSEPHOSPHATE ISOMERASE"/>
    <property type="match status" value="1"/>
</dbReference>
<dbReference type="HAMAP" id="MF_00147_B">
    <property type="entry name" value="TIM_B"/>
    <property type="match status" value="1"/>
</dbReference>
<feature type="binding site" evidence="9">
    <location>
        <position position="202"/>
    </location>
    <ligand>
        <name>substrate</name>
    </ligand>
</feature>
<dbReference type="GO" id="GO:0006094">
    <property type="term" value="P:gluconeogenesis"/>
    <property type="evidence" value="ECO:0007669"/>
    <property type="project" value="UniProtKB-UniRule"/>
</dbReference>
<evidence type="ECO:0000256" key="7">
    <source>
        <dbReference type="ARBA" id="ARBA00023152"/>
    </source>
</evidence>
<dbReference type="InterPro" id="IPR022896">
    <property type="entry name" value="TrioseP_Isoase_bac/euk"/>
</dbReference>
<evidence type="ECO:0000256" key="1">
    <source>
        <dbReference type="ARBA" id="ARBA00004680"/>
    </source>
</evidence>
<dbReference type="GO" id="GO:0046166">
    <property type="term" value="P:glyceraldehyde-3-phosphate biosynthetic process"/>
    <property type="evidence" value="ECO:0007669"/>
    <property type="project" value="TreeGrafter"/>
</dbReference>
<evidence type="ECO:0000256" key="10">
    <source>
        <dbReference type="RuleBase" id="RU363013"/>
    </source>
</evidence>
<comment type="subcellular location">
    <subcellularLocation>
        <location evidence="9 10">Cytoplasm</location>
    </subcellularLocation>
</comment>
<dbReference type="HOGENOM" id="CLU_024251_2_3_3"/>
<evidence type="ECO:0000256" key="2">
    <source>
        <dbReference type="ARBA" id="ARBA00007422"/>
    </source>
</evidence>
<dbReference type="STRING" id="1183438.GKIL_3960"/>
<dbReference type="CDD" id="cd00311">
    <property type="entry name" value="TIM"/>
    <property type="match status" value="1"/>
</dbReference>
<dbReference type="AlphaFoldDB" id="U5QMQ9"/>
<evidence type="ECO:0000313" key="11">
    <source>
        <dbReference type="EMBL" id="AGY60206.1"/>
    </source>
</evidence>
<dbReference type="RefSeq" id="WP_023175540.1">
    <property type="nucleotide sequence ID" value="NC_022600.1"/>
</dbReference>
<keyword evidence="6 9" id="KW-0963">Cytoplasm</keyword>
<dbReference type="EMBL" id="CP003587">
    <property type="protein sequence ID" value="AGY60206.1"/>
    <property type="molecule type" value="Genomic_DNA"/>
</dbReference>
<dbReference type="GO" id="GO:0005829">
    <property type="term" value="C:cytosol"/>
    <property type="evidence" value="ECO:0007669"/>
    <property type="project" value="TreeGrafter"/>
</dbReference>
<dbReference type="InterPro" id="IPR000652">
    <property type="entry name" value="Triosephosphate_isomerase"/>
</dbReference>
<keyword evidence="7 9" id="KW-0324">Glycolysis</keyword>
<organism evidence="11 12">
    <name type="scientific">Gloeobacter kilaueensis (strain ATCC BAA-2537 / CCAP 1431/1 / ULC 316 / JS1)</name>
    <dbReference type="NCBI Taxonomy" id="1183438"/>
    <lineage>
        <taxon>Bacteria</taxon>
        <taxon>Bacillati</taxon>
        <taxon>Cyanobacteriota</taxon>
        <taxon>Cyanophyceae</taxon>
        <taxon>Gloeobacterales</taxon>
        <taxon>Gloeobacteraceae</taxon>
        <taxon>Gloeobacter</taxon>
    </lineage>
</organism>
<dbReference type="PROSITE" id="PS00171">
    <property type="entry name" value="TIM_1"/>
    <property type="match status" value="1"/>
</dbReference>
<feature type="active site" description="Proton acceptor" evidence="9">
    <location>
        <position position="163"/>
    </location>
</feature>
<dbReference type="SUPFAM" id="SSF51351">
    <property type="entry name" value="Triosephosphate isomerase (TIM)"/>
    <property type="match status" value="1"/>
</dbReference>
<keyword evidence="12" id="KW-1185">Reference proteome</keyword>
<evidence type="ECO:0000256" key="8">
    <source>
        <dbReference type="ARBA" id="ARBA00023235"/>
    </source>
</evidence>
<name>U5QMQ9_GLOK1</name>
<dbReference type="Gene3D" id="3.20.20.70">
    <property type="entry name" value="Aldolase class I"/>
    <property type="match status" value="1"/>
</dbReference>
<dbReference type="PROSITE" id="PS51440">
    <property type="entry name" value="TIM_2"/>
    <property type="match status" value="1"/>
</dbReference>
<protein>
    <recommendedName>
        <fullName evidence="4 9">Triosephosphate isomerase</fullName>
        <shortName evidence="9">TIM</shortName>
        <shortName evidence="9">TPI</shortName>
        <ecNumber evidence="3 9">5.3.1.1</ecNumber>
    </recommendedName>
    <alternativeName>
        <fullName evidence="9">Triose-phosphate isomerase</fullName>
    </alternativeName>
</protein>
<accession>U5QMQ9</accession>
<feature type="binding site" evidence="9">
    <location>
        <begin position="9"/>
        <end position="11"/>
    </location>
    <ligand>
        <name>substrate</name>
    </ligand>
</feature>
<dbReference type="Pfam" id="PF00121">
    <property type="entry name" value="TIM"/>
    <property type="match status" value="1"/>
</dbReference>
<reference evidence="11 12" key="1">
    <citation type="journal article" date="2013" name="PLoS ONE">
        <title>Cultivation and Complete Genome Sequencing of Gloeobacter kilaueensis sp. nov., from a Lava Cave in Kilauea Caldera, Hawai'i.</title>
        <authorList>
            <person name="Saw J.H."/>
            <person name="Schatz M."/>
            <person name="Brown M.V."/>
            <person name="Kunkel D.D."/>
            <person name="Foster J.S."/>
            <person name="Shick H."/>
            <person name="Christensen S."/>
            <person name="Hou S."/>
            <person name="Wan X."/>
            <person name="Donachie S.P."/>
        </authorList>
    </citation>
    <scope>NUCLEOTIDE SEQUENCE [LARGE SCALE GENOMIC DNA]</scope>
    <source>
        <strain evidence="12">JS</strain>
    </source>
</reference>
<keyword evidence="8 9" id="KW-0413">Isomerase</keyword>
<dbReference type="UniPathway" id="UPA00138"/>
<keyword evidence="5 9" id="KW-0312">Gluconeogenesis</keyword>
<dbReference type="InterPro" id="IPR035990">
    <property type="entry name" value="TIM_sf"/>
</dbReference>
<evidence type="ECO:0000256" key="4">
    <source>
        <dbReference type="ARBA" id="ARBA00019397"/>
    </source>
</evidence>
<gene>
    <name evidence="9 11" type="primary">tpiA</name>
    <name evidence="11" type="ORF">GKIL_3960</name>
</gene>
<dbReference type="InterPro" id="IPR020861">
    <property type="entry name" value="Triosephosphate_isomerase_AS"/>
</dbReference>
<feature type="binding site" evidence="9">
    <location>
        <position position="169"/>
    </location>
    <ligand>
        <name>substrate</name>
    </ligand>
</feature>
<dbReference type="PANTHER" id="PTHR21139:SF42">
    <property type="entry name" value="TRIOSEPHOSPHATE ISOMERASE"/>
    <property type="match status" value="1"/>
</dbReference>
<comment type="subunit">
    <text evidence="9 10">Homodimer.</text>
</comment>
<evidence type="ECO:0000256" key="3">
    <source>
        <dbReference type="ARBA" id="ARBA00011940"/>
    </source>
</evidence>